<dbReference type="InterPro" id="IPR020845">
    <property type="entry name" value="AMP-binding_CS"/>
</dbReference>
<sequence>MSDLEFSTLAQQFERHAALRPAASALLAPGSPPISYAKLFALVQYARPWLASHGLAPGARVAVLLPAGLERVVACLAMACGAVCIPLHAGLAPPELLAQLDSARADAVLGLPDDAAAVQLARTLGLVHLAFDLQRWLADAPDPPSAGVERPWPEPADTAFVLTTSGTTGAPKRVPIGQWQLVHSALQTARHLGLGPEDRGLCVMPVSHAQGLIVGLLAPLAAGSSVVCAPAFDAASFLRWVREFRPTWYTASPAVHHAIVEFASHHGTGMPPHALRLVRSSSSGLDTDLQARIEALWGVPVIQAYGITETAGQLASNPLPPAVRKPGSVGRPVGVELRVADEAGDPLPPGQRGAVMARGPSVFEGYEDTPAASADTFQNGWFRTGDLGWFDADGYLFLAGRSKEIINRGGEKISPFEVEQALLRLPGVAQAVAFAVAHPTLGEDVHAAVVPAPGSEAEAQQLRSGLFGVIADFKIPACIHVVAQIPVGAGGKIQRHALRNQLCAPAGAAPADAPLTPLQAQVAALFAQVLDQEAIRFDANFLAIGGDSLSAARLVQQVNHTWGVDLPASSLLLRPTVTTFASALRAAIDEADALSVSFQAELDALSDDEVAQLLGNEFETQ</sequence>
<dbReference type="Pfam" id="PF13193">
    <property type="entry name" value="AMP-binding_C"/>
    <property type="match status" value="1"/>
</dbReference>
<evidence type="ECO:0000313" key="6">
    <source>
        <dbReference type="EMBL" id="MDO1536069.1"/>
    </source>
</evidence>
<evidence type="ECO:0000256" key="3">
    <source>
        <dbReference type="ARBA" id="ARBA00022553"/>
    </source>
</evidence>
<dbReference type="Pfam" id="PF00550">
    <property type="entry name" value="PP-binding"/>
    <property type="match status" value="1"/>
</dbReference>
<organism evidence="6 7">
    <name type="scientific">Variovorax ginsengisoli</name>
    <dbReference type="NCBI Taxonomy" id="363844"/>
    <lineage>
        <taxon>Bacteria</taxon>
        <taxon>Pseudomonadati</taxon>
        <taxon>Pseudomonadota</taxon>
        <taxon>Betaproteobacteria</taxon>
        <taxon>Burkholderiales</taxon>
        <taxon>Comamonadaceae</taxon>
        <taxon>Variovorax</taxon>
    </lineage>
</organism>
<dbReference type="InterPro" id="IPR036736">
    <property type="entry name" value="ACP-like_sf"/>
</dbReference>
<dbReference type="EMBL" id="JAUKVY010000024">
    <property type="protein sequence ID" value="MDO1536069.1"/>
    <property type="molecule type" value="Genomic_DNA"/>
</dbReference>
<name>A0ABT8SAW6_9BURK</name>
<keyword evidence="2" id="KW-0596">Phosphopantetheine</keyword>
<comment type="caution">
    <text evidence="6">The sequence shown here is derived from an EMBL/GenBank/DDBJ whole genome shotgun (WGS) entry which is preliminary data.</text>
</comment>
<reference evidence="6" key="1">
    <citation type="submission" date="2023-06" db="EMBL/GenBank/DDBJ databases">
        <authorList>
            <person name="Jiang Y."/>
            <person name="Liu Q."/>
        </authorList>
    </citation>
    <scope>NUCLEOTIDE SEQUENCE</scope>
    <source>
        <strain evidence="6">CGMCC 1.12090</strain>
    </source>
</reference>
<keyword evidence="7" id="KW-1185">Reference proteome</keyword>
<evidence type="ECO:0000256" key="4">
    <source>
        <dbReference type="ARBA" id="ARBA00022598"/>
    </source>
</evidence>
<dbReference type="SUPFAM" id="SSF56801">
    <property type="entry name" value="Acetyl-CoA synthetase-like"/>
    <property type="match status" value="1"/>
</dbReference>
<dbReference type="InterPro" id="IPR025110">
    <property type="entry name" value="AMP-bd_C"/>
</dbReference>
<dbReference type="InterPro" id="IPR045851">
    <property type="entry name" value="AMP-bd_C_sf"/>
</dbReference>
<dbReference type="PANTHER" id="PTHR43201:SF5">
    <property type="entry name" value="MEDIUM-CHAIN ACYL-COA LIGASE ACSF2, MITOCHONDRIAL"/>
    <property type="match status" value="1"/>
</dbReference>
<keyword evidence="3" id="KW-0597">Phosphoprotein</keyword>
<dbReference type="SUPFAM" id="SSF47336">
    <property type="entry name" value="ACP-like"/>
    <property type="match status" value="1"/>
</dbReference>
<dbReference type="InterPro" id="IPR000873">
    <property type="entry name" value="AMP-dep_synth/lig_dom"/>
</dbReference>
<comment type="similarity">
    <text evidence="1">Belongs to the ATP-dependent AMP-binding enzyme family.</text>
</comment>
<dbReference type="InterPro" id="IPR006162">
    <property type="entry name" value="Ppantetheine_attach_site"/>
</dbReference>
<dbReference type="Pfam" id="PF00501">
    <property type="entry name" value="AMP-binding"/>
    <property type="match status" value="1"/>
</dbReference>
<dbReference type="PROSITE" id="PS00455">
    <property type="entry name" value="AMP_BINDING"/>
    <property type="match status" value="1"/>
</dbReference>
<dbReference type="Gene3D" id="1.10.1200.10">
    <property type="entry name" value="ACP-like"/>
    <property type="match status" value="1"/>
</dbReference>
<evidence type="ECO:0000313" key="7">
    <source>
        <dbReference type="Proteomes" id="UP001169027"/>
    </source>
</evidence>
<dbReference type="Proteomes" id="UP001169027">
    <property type="component" value="Unassembled WGS sequence"/>
</dbReference>
<dbReference type="InterPro" id="IPR042099">
    <property type="entry name" value="ANL_N_sf"/>
</dbReference>
<dbReference type="PROSITE" id="PS50075">
    <property type="entry name" value="CARRIER"/>
    <property type="match status" value="1"/>
</dbReference>
<dbReference type="PROSITE" id="PS00012">
    <property type="entry name" value="PHOSPHOPANTETHEINE"/>
    <property type="match status" value="1"/>
</dbReference>
<dbReference type="Gene3D" id="3.30.300.30">
    <property type="match status" value="1"/>
</dbReference>
<protein>
    <submittedName>
        <fullName evidence="6">Non-ribosomal peptide synthetase</fullName>
    </submittedName>
</protein>
<proteinExistence type="inferred from homology"/>
<dbReference type="InterPro" id="IPR009081">
    <property type="entry name" value="PP-bd_ACP"/>
</dbReference>
<dbReference type="PANTHER" id="PTHR43201">
    <property type="entry name" value="ACYL-COA SYNTHETASE"/>
    <property type="match status" value="1"/>
</dbReference>
<accession>A0ABT8SAW6</accession>
<dbReference type="Gene3D" id="3.40.50.12780">
    <property type="entry name" value="N-terminal domain of ligase-like"/>
    <property type="match status" value="1"/>
</dbReference>
<evidence type="ECO:0000256" key="2">
    <source>
        <dbReference type="ARBA" id="ARBA00022450"/>
    </source>
</evidence>
<evidence type="ECO:0000256" key="1">
    <source>
        <dbReference type="ARBA" id="ARBA00006432"/>
    </source>
</evidence>
<dbReference type="RefSeq" id="WP_301813955.1">
    <property type="nucleotide sequence ID" value="NZ_JAUJZH010000024.1"/>
</dbReference>
<gene>
    <name evidence="6" type="ORF">Q2T77_27655</name>
</gene>
<evidence type="ECO:0000259" key="5">
    <source>
        <dbReference type="PROSITE" id="PS50075"/>
    </source>
</evidence>
<feature type="domain" description="Carrier" evidence="5">
    <location>
        <begin position="513"/>
        <end position="588"/>
    </location>
</feature>
<keyword evidence="4" id="KW-0436">Ligase</keyword>